<dbReference type="AlphaFoldDB" id="W6V0B0"/>
<gene>
    <name evidence="2" type="ORF">EGR_05768</name>
</gene>
<feature type="region of interest" description="Disordered" evidence="1">
    <location>
        <begin position="53"/>
        <end position="79"/>
    </location>
</feature>
<protein>
    <submittedName>
        <fullName evidence="2">Uncharacterized protein</fullName>
    </submittedName>
</protein>
<sequence>MQSLHSTSPSSGTAQSCGSGRGGFCVLPLILALGAGVATSVAASGLRCDSQGEVTREREAQHENTNPNTRQLQDSVGFH</sequence>
<organism evidence="2 3">
    <name type="scientific">Echinococcus granulosus</name>
    <name type="common">Hydatid tapeworm</name>
    <dbReference type="NCBI Taxonomy" id="6210"/>
    <lineage>
        <taxon>Eukaryota</taxon>
        <taxon>Metazoa</taxon>
        <taxon>Spiralia</taxon>
        <taxon>Lophotrochozoa</taxon>
        <taxon>Platyhelminthes</taxon>
        <taxon>Cestoda</taxon>
        <taxon>Eucestoda</taxon>
        <taxon>Cyclophyllidea</taxon>
        <taxon>Taeniidae</taxon>
        <taxon>Echinococcus</taxon>
        <taxon>Echinococcus granulosus group</taxon>
    </lineage>
</organism>
<name>W6V0B0_ECHGR</name>
<accession>W6V0B0</accession>
<dbReference type="RefSeq" id="XP_024350610.1">
    <property type="nucleotide sequence ID" value="XM_024495017.1"/>
</dbReference>
<dbReference type="Proteomes" id="UP000019149">
    <property type="component" value="Unassembled WGS sequence"/>
</dbReference>
<comment type="caution">
    <text evidence="2">The sequence shown here is derived from an EMBL/GenBank/DDBJ whole genome shotgun (WGS) entry which is preliminary data.</text>
</comment>
<keyword evidence="3" id="KW-1185">Reference proteome</keyword>
<dbReference type="EMBL" id="APAU02000045">
    <property type="protein sequence ID" value="EUB59414.1"/>
    <property type="molecule type" value="Genomic_DNA"/>
</dbReference>
<dbReference type="KEGG" id="egl:EGR_05768"/>
<dbReference type="CTD" id="36341483"/>
<dbReference type="GeneID" id="36341483"/>
<proteinExistence type="predicted"/>
<evidence type="ECO:0000256" key="1">
    <source>
        <dbReference type="SAM" id="MobiDB-lite"/>
    </source>
</evidence>
<evidence type="ECO:0000313" key="3">
    <source>
        <dbReference type="Proteomes" id="UP000019149"/>
    </source>
</evidence>
<evidence type="ECO:0000313" key="2">
    <source>
        <dbReference type="EMBL" id="EUB59414.1"/>
    </source>
</evidence>
<feature type="compositionally biased region" description="Polar residues" evidence="1">
    <location>
        <begin position="63"/>
        <end position="79"/>
    </location>
</feature>
<reference evidence="2 3" key="1">
    <citation type="journal article" date="2013" name="Nat. Genet.">
        <title>The genome of the hydatid tapeworm Echinococcus granulosus.</title>
        <authorList>
            <person name="Zheng H."/>
            <person name="Zhang W."/>
            <person name="Zhang L."/>
            <person name="Zhang Z."/>
            <person name="Li J."/>
            <person name="Lu G."/>
            <person name="Zhu Y."/>
            <person name="Wang Y."/>
            <person name="Huang Y."/>
            <person name="Liu J."/>
            <person name="Kang H."/>
            <person name="Chen J."/>
            <person name="Wang L."/>
            <person name="Chen A."/>
            <person name="Yu S."/>
            <person name="Gao Z."/>
            <person name="Jin L."/>
            <person name="Gu W."/>
            <person name="Wang Z."/>
            <person name="Zhao L."/>
            <person name="Shi B."/>
            <person name="Wen H."/>
            <person name="Lin R."/>
            <person name="Jones M.K."/>
            <person name="Brejova B."/>
            <person name="Vinar T."/>
            <person name="Zhao G."/>
            <person name="McManus D.P."/>
            <person name="Chen Z."/>
            <person name="Zhou Y."/>
            <person name="Wang S."/>
        </authorList>
    </citation>
    <scope>NUCLEOTIDE SEQUENCE [LARGE SCALE GENOMIC DNA]</scope>
</reference>